<feature type="compositionally biased region" description="Basic and acidic residues" evidence="7">
    <location>
        <begin position="434"/>
        <end position="448"/>
    </location>
</feature>
<comment type="caution">
    <text evidence="9">The sequence shown here is derived from an EMBL/GenBank/DDBJ whole genome shotgun (WGS) entry which is preliminary data.</text>
</comment>
<protein>
    <recommendedName>
        <fullName evidence="11">Seipin</fullName>
    </recommendedName>
</protein>
<dbReference type="CDD" id="cd23995">
    <property type="entry name" value="Seipin_BSCL2_like"/>
    <property type="match status" value="1"/>
</dbReference>
<feature type="region of interest" description="Disordered" evidence="7">
    <location>
        <begin position="339"/>
        <end position="478"/>
    </location>
</feature>
<evidence type="ECO:0000256" key="7">
    <source>
        <dbReference type="SAM" id="MobiDB-lite"/>
    </source>
</evidence>
<reference evidence="9" key="2">
    <citation type="submission" date="2023-05" db="EMBL/GenBank/DDBJ databases">
        <authorList>
            <consortium name="Lawrence Berkeley National Laboratory"/>
            <person name="Steindorff A."/>
            <person name="Hensen N."/>
            <person name="Bonometti L."/>
            <person name="Westerberg I."/>
            <person name="Brannstrom I.O."/>
            <person name="Guillou S."/>
            <person name="Cros-Aarteil S."/>
            <person name="Calhoun S."/>
            <person name="Haridas S."/>
            <person name="Kuo A."/>
            <person name="Mondo S."/>
            <person name="Pangilinan J."/>
            <person name="Riley R."/>
            <person name="Labutti K."/>
            <person name="Andreopoulos B."/>
            <person name="Lipzen A."/>
            <person name="Chen C."/>
            <person name="Yanf M."/>
            <person name="Daum C."/>
            <person name="Ng V."/>
            <person name="Clum A."/>
            <person name="Ohm R."/>
            <person name="Martin F."/>
            <person name="Silar P."/>
            <person name="Natvig D."/>
            <person name="Lalanne C."/>
            <person name="Gautier V."/>
            <person name="Ament-Velasquez S.L."/>
            <person name="Kruys A."/>
            <person name="Hutchinson M.I."/>
            <person name="Powell A.J."/>
            <person name="Barry K."/>
            <person name="Miller A.N."/>
            <person name="Grigoriev I.V."/>
            <person name="Debuchy R."/>
            <person name="Gladieux P."/>
            <person name="Thoren M.H."/>
            <person name="Johannesson H."/>
        </authorList>
    </citation>
    <scope>NUCLEOTIDE SEQUENCE</scope>
    <source>
        <strain evidence="9">CBS 532.94</strain>
    </source>
</reference>
<proteinExistence type="predicted"/>
<feature type="region of interest" description="Disordered" evidence="7">
    <location>
        <begin position="156"/>
        <end position="177"/>
    </location>
</feature>
<dbReference type="PANTHER" id="PTHR21212:SF0">
    <property type="entry name" value="SEIPIN"/>
    <property type="match status" value="1"/>
</dbReference>
<feature type="compositionally biased region" description="Basic residues" evidence="7">
    <location>
        <begin position="374"/>
        <end position="392"/>
    </location>
</feature>
<evidence type="ECO:0000256" key="6">
    <source>
        <dbReference type="ARBA" id="ARBA00023136"/>
    </source>
</evidence>
<keyword evidence="6 8" id="KW-0472">Membrane</keyword>
<keyword evidence="10" id="KW-1185">Reference proteome</keyword>
<evidence type="ECO:0000256" key="4">
    <source>
        <dbReference type="ARBA" id="ARBA00022989"/>
    </source>
</evidence>
<evidence type="ECO:0000256" key="1">
    <source>
        <dbReference type="ARBA" id="ARBA00004477"/>
    </source>
</evidence>
<reference evidence="9" key="1">
    <citation type="journal article" date="2023" name="Mol. Phylogenet. Evol.">
        <title>Genome-scale phylogeny and comparative genomics of the fungal order Sordariales.</title>
        <authorList>
            <person name="Hensen N."/>
            <person name="Bonometti L."/>
            <person name="Westerberg I."/>
            <person name="Brannstrom I.O."/>
            <person name="Guillou S."/>
            <person name="Cros-Aarteil S."/>
            <person name="Calhoun S."/>
            <person name="Haridas S."/>
            <person name="Kuo A."/>
            <person name="Mondo S."/>
            <person name="Pangilinan J."/>
            <person name="Riley R."/>
            <person name="LaButti K."/>
            <person name="Andreopoulos B."/>
            <person name="Lipzen A."/>
            <person name="Chen C."/>
            <person name="Yan M."/>
            <person name="Daum C."/>
            <person name="Ng V."/>
            <person name="Clum A."/>
            <person name="Steindorff A."/>
            <person name="Ohm R.A."/>
            <person name="Martin F."/>
            <person name="Silar P."/>
            <person name="Natvig D.O."/>
            <person name="Lalanne C."/>
            <person name="Gautier V."/>
            <person name="Ament-Velasquez S.L."/>
            <person name="Kruys A."/>
            <person name="Hutchinson M.I."/>
            <person name="Powell A.J."/>
            <person name="Barry K."/>
            <person name="Miller A.N."/>
            <person name="Grigoriev I.V."/>
            <person name="Debuchy R."/>
            <person name="Gladieux P."/>
            <person name="Hiltunen Thoren M."/>
            <person name="Johannesson H."/>
        </authorList>
    </citation>
    <scope>NUCLEOTIDE SEQUENCE</scope>
    <source>
        <strain evidence="9">CBS 532.94</strain>
    </source>
</reference>
<keyword evidence="5" id="KW-0443">Lipid metabolism</keyword>
<evidence type="ECO:0000256" key="2">
    <source>
        <dbReference type="ARBA" id="ARBA00022692"/>
    </source>
</evidence>
<accession>A0AAN7CK61</accession>
<keyword evidence="3" id="KW-0256">Endoplasmic reticulum</keyword>
<dbReference type="Proteomes" id="UP001303760">
    <property type="component" value="Unassembled WGS sequence"/>
</dbReference>
<dbReference type="GO" id="GO:0006629">
    <property type="term" value="P:lipid metabolic process"/>
    <property type="evidence" value="ECO:0007669"/>
    <property type="project" value="UniProtKB-KW"/>
</dbReference>
<sequence length="478" mass="51481">MDLAKTKHKFDARVQGLRAGGRETALHASRAVRGVSKTGKVQKVVLGSILFIIAAALLYVPAAISYFVLYYRYIPELVTTVPVHLQYGVGPNPFGIASLGKLHARQPYDITVSLTLPRSPTNIERGNFMVALHLLAPDSTGAKPPTLPYVPPARAKPHKNDDYFSEEEQPDPDLSLRPTRLNLPTYLAAHTILHTVTRPALVPYVDPMASLAQRLLFLAYHMLFPRRATTVHLAIPMVEALALPSPTTRRGGGSLSSRLLAPGSLLLEVQAGQEIQLYEASVTFAAQLRGLRRFMYRWKVTAFVVITGMLWIGELVFMGMVLLCLRACFGGGGVAGGAKVGGSGGREAIDGSDGSDMSGESGSESSDDGDDGRCRRRRTVASKGAWTRKGKGVKKEEDGVETPLSRIPQYEGGQRAETGDEVEDGAAMSQGKAKGREEEVGQRGKLGLDDLGIGTSYSGQASKEGARRRNISGQEISD</sequence>
<dbReference type="Pfam" id="PF06775">
    <property type="entry name" value="Seipin"/>
    <property type="match status" value="1"/>
</dbReference>
<keyword evidence="4 8" id="KW-1133">Transmembrane helix</keyword>
<organism evidence="9 10">
    <name type="scientific">Achaetomium macrosporum</name>
    <dbReference type="NCBI Taxonomy" id="79813"/>
    <lineage>
        <taxon>Eukaryota</taxon>
        <taxon>Fungi</taxon>
        <taxon>Dikarya</taxon>
        <taxon>Ascomycota</taxon>
        <taxon>Pezizomycotina</taxon>
        <taxon>Sordariomycetes</taxon>
        <taxon>Sordariomycetidae</taxon>
        <taxon>Sordariales</taxon>
        <taxon>Chaetomiaceae</taxon>
        <taxon>Achaetomium</taxon>
    </lineage>
</organism>
<dbReference type="InterPro" id="IPR009617">
    <property type="entry name" value="Seipin"/>
</dbReference>
<feature type="transmembrane region" description="Helical" evidence="8">
    <location>
        <begin position="300"/>
        <end position="323"/>
    </location>
</feature>
<dbReference type="GO" id="GO:0140042">
    <property type="term" value="P:lipid droplet formation"/>
    <property type="evidence" value="ECO:0007669"/>
    <property type="project" value="UniProtKB-ARBA"/>
</dbReference>
<dbReference type="EMBL" id="MU860004">
    <property type="protein sequence ID" value="KAK4242772.1"/>
    <property type="molecule type" value="Genomic_DNA"/>
</dbReference>
<evidence type="ECO:0000313" key="9">
    <source>
        <dbReference type="EMBL" id="KAK4242772.1"/>
    </source>
</evidence>
<comment type="subcellular location">
    <subcellularLocation>
        <location evidence="1">Endoplasmic reticulum membrane</location>
        <topology evidence="1">Multi-pass membrane protein</topology>
    </subcellularLocation>
</comment>
<feature type="transmembrane region" description="Helical" evidence="8">
    <location>
        <begin position="44"/>
        <end position="69"/>
    </location>
</feature>
<dbReference type="GO" id="GO:0005789">
    <property type="term" value="C:endoplasmic reticulum membrane"/>
    <property type="evidence" value="ECO:0007669"/>
    <property type="project" value="UniProtKB-SubCell"/>
</dbReference>
<gene>
    <name evidence="9" type="ORF">C8A03DRAFT_29001</name>
</gene>
<dbReference type="PANTHER" id="PTHR21212">
    <property type="entry name" value="BERNARDINELLI-SEIP CONGENITAL LIPODYSTROPHY 2 HOMOLOG BSCL2 PROTEIN"/>
    <property type="match status" value="1"/>
</dbReference>
<name>A0AAN7CK61_9PEZI</name>
<evidence type="ECO:0000256" key="5">
    <source>
        <dbReference type="ARBA" id="ARBA00023098"/>
    </source>
</evidence>
<evidence type="ECO:0000313" key="10">
    <source>
        <dbReference type="Proteomes" id="UP001303760"/>
    </source>
</evidence>
<keyword evidence="2 8" id="KW-0812">Transmembrane</keyword>
<dbReference type="AlphaFoldDB" id="A0AAN7CK61"/>
<evidence type="ECO:0000256" key="3">
    <source>
        <dbReference type="ARBA" id="ARBA00022824"/>
    </source>
</evidence>
<evidence type="ECO:0008006" key="11">
    <source>
        <dbReference type="Google" id="ProtNLM"/>
    </source>
</evidence>
<evidence type="ECO:0000256" key="8">
    <source>
        <dbReference type="SAM" id="Phobius"/>
    </source>
</evidence>
<feature type="compositionally biased region" description="Low complexity" evidence="7">
    <location>
        <begin position="351"/>
        <end position="364"/>
    </location>
</feature>